<dbReference type="OrthoDB" id="2738331at2"/>
<keyword evidence="2" id="KW-1185">Reference proteome</keyword>
<comment type="caution">
    <text evidence="1">The sequence shown here is derived from an EMBL/GenBank/DDBJ whole genome shotgun (WGS) entry which is preliminary data.</text>
</comment>
<dbReference type="CDD" id="cd11586">
    <property type="entry name" value="VbhA_like"/>
    <property type="match status" value="1"/>
</dbReference>
<dbReference type="AlphaFoldDB" id="A0A2W7PC21"/>
<reference evidence="1 2" key="1">
    <citation type="submission" date="2018-06" db="EMBL/GenBank/DDBJ databases">
        <title>Genomic Encyclopedia of Type Strains, Phase IV (KMG-IV): sequencing the most valuable type-strain genomes for metagenomic binning, comparative biology and taxonomic classification.</title>
        <authorList>
            <person name="Goeker M."/>
        </authorList>
    </citation>
    <scope>NUCLEOTIDE SEQUENCE [LARGE SCALE GENOMIC DNA]</scope>
    <source>
        <strain evidence="1 2">DSM 5</strain>
    </source>
</reference>
<dbReference type="InterPro" id="IPR033788">
    <property type="entry name" value="VbhA-like"/>
</dbReference>
<gene>
    <name evidence="1" type="ORF">C7437_104111</name>
</gene>
<sequence length="62" mass="6844">MNENISIERQKQVEFAVGMAAIDGGKPSAFTRNLLNQYEQGQVSSSQLKQAIVEKYIRASLG</sequence>
<evidence type="ECO:0000313" key="2">
    <source>
        <dbReference type="Proteomes" id="UP000248646"/>
    </source>
</evidence>
<dbReference type="Proteomes" id="UP000248646">
    <property type="component" value="Unassembled WGS sequence"/>
</dbReference>
<dbReference type="EMBL" id="QKZI01000004">
    <property type="protein sequence ID" value="PZX04599.1"/>
    <property type="molecule type" value="Genomic_DNA"/>
</dbReference>
<dbReference type="InterPro" id="IPR043038">
    <property type="entry name" value="VbhA_sf"/>
</dbReference>
<evidence type="ECO:0008006" key="3">
    <source>
        <dbReference type="Google" id="ProtNLM"/>
    </source>
</evidence>
<protein>
    <recommendedName>
        <fullName evidence="3">Antitoxin VbhA domain-containing protein</fullName>
    </recommendedName>
</protein>
<organism evidence="1 2">
    <name type="scientific">Psychrobacillus insolitus</name>
    <dbReference type="NCBI Taxonomy" id="1461"/>
    <lineage>
        <taxon>Bacteria</taxon>
        <taxon>Bacillati</taxon>
        <taxon>Bacillota</taxon>
        <taxon>Bacilli</taxon>
        <taxon>Bacillales</taxon>
        <taxon>Bacillaceae</taxon>
        <taxon>Psychrobacillus</taxon>
    </lineage>
</organism>
<evidence type="ECO:0000313" key="1">
    <source>
        <dbReference type="EMBL" id="PZX04599.1"/>
    </source>
</evidence>
<dbReference type="Gene3D" id="1.10.8.1050">
    <property type="entry name" value="Antitoxin VbhA-like"/>
    <property type="match status" value="1"/>
</dbReference>
<name>A0A2W7PC21_9BACI</name>
<proteinExistence type="predicted"/>
<accession>A0A2W7PC21</accession>
<dbReference type="RefSeq" id="WP_111439740.1">
    <property type="nucleotide sequence ID" value="NZ_QKZI01000004.1"/>
</dbReference>